<dbReference type="Pfam" id="PF25539">
    <property type="entry name" value="Bestrophin_2"/>
    <property type="match status" value="1"/>
</dbReference>
<keyword evidence="11" id="KW-1185">Reference proteome</keyword>
<name>A0ABP8G3B0_9BACT</name>
<feature type="transmembrane region" description="Helical" evidence="9">
    <location>
        <begin position="43"/>
        <end position="62"/>
    </location>
</feature>
<evidence type="ECO:0000256" key="6">
    <source>
        <dbReference type="ARBA" id="ARBA00023065"/>
    </source>
</evidence>
<evidence type="ECO:0000256" key="8">
    <source>
        <dbReference type="ARBA" id="ARBA00034708"/>
    </source>
</evidence>
<keyword evidence="2" id="KW-0813">Transport</keyword>
<evidence type="ECO:0000313" key="11">
    <source>
        <dbReference type="Proteomes" id="UP001501844"/>
    </source>
</evidence>
<dbReference type="EMBL" id="BAABGX010000005">
    <property type="protein sequence ID" value="GAA4316579.1"/>
    <property type="molecule type" value="Genomic_DNA"/>
</dbReference>
<proteinExistence type="inferred from homology"/>
<dbReference type="PANTHER" id="PTHR33281:SF19">
    <property type="entry name" value="VOLTAGE-DEPENDENT ANION CHANNEL-FORMING PROTEIN YNEE"/>
    <property type="match status" value="1"/>
</dbReference>
<feature type="transmembrane region" description="Helical" evidence="9">
    <location>
        <begin position="20"/>
        <end position="37"/>
    </location>
</feature>
<gene>
    <name evidence="10" type="ORF">GCM10023183_37770</name>
</gene>
<comment type="subcellular location">
    <subcellularLocation>
        <location evidence="1">Cell membrane</location>
        <topology evidence="1">Multi-pass membrane protein</topology>
    </subcellularLocation>
</comment>
<evidence type="ECO:0000256" key="4">
    <source>
        <dbReference type="ARBA" id="ARBA00022692"/>
    </source>
</evidence>
<comment type="similarity">
    <text evidence="8">Belongs to the anion channel-forming bestrophin (TC 1.A.46) family.</text>
</comment>
<protein>
    <submittedName>
        <fullName evidence="10">Bestrophin family ion channel</fullName>
    </submittedName>
</protein>
<evidence type="ECO:0000256" key="1">
    <source>
        <dbReference type="ARBA" id="ARBA00004651"/>
    </source>
</evidence>
<dbReference type="RefSeq" id="WP_066506907.1">
    <property type="nucleotide sequence ID" value="NZ_BAABGX010000005.1"/>
</dbReference>
<feature type="transmembrane region" description="Helical" evidence="9">
    <location>
        <begin position="223"/>
        <end position="240"/>
    </location>
</feature>
<keyword evidence="5 9" id="KW-1133">Transmembrane helix</keyword>
<dbReference type="InterPro" id="IPR044669">
    <property type="entry name" value="YneE/VCCN1/2-like"/>
</dbReference>
<evidence type="ECO:0000256" key="3">
    <source>
        <dbReference type="ARBA" id="ARBA00022475"/>
    </source>
</evidence>
<organism evidence="10 11">
    <name type="scientific">Nibribacter koreensis</name>
    <dbReference type="NCBI Taxonomy" id="1084519"/>
    <lineage>
        <taxon>Bacteria</taxon>
        <taxon>Pseudomonadati</taxon>
        <taxon>Bacteroidota</taxon>
        <taxon>Cytophagia</taxon>
        <taxon>Cytophagales</taxon>
        <taxon>Hymenobacteraceae</taxon>
        <taxon>Nibribacter</taxon>
    </lineage>
</organism>
<evidence type="ECO:0000256" key="2">
    <source>
        <dbReference type="ARBA" id="ARBA00022448"/>
    </source>
</evidence>
<evidence type="ECO:0000256" key="7">
    <source>
        <dbReference type="ARBA" id="ARBA00023136"/>
    </source>
</evidence>
<evidence type="ECO:0000313" key="10">
    <source>
        <dbReference type="EMBL" id="GAA4316579.1"/>
    </source>
</evidence>
<accession>A0ABP8G3B0</accession>
<evidence type="ECO:0000256" key="5">
    <source>
        <dbReference type="ARBA" id="ARBA00022989"/>
    </source>
</evidence>
<keyword evidence="4 9" id="KW-0812">Transmembrane</keyword>
<keyword evidence="6" id="KW-0406">Ion transport</keyword>
<dbReference type="PANTHER" id="PTHR33281">
    <property type="entry name" value="UPF0187 PROTEIN YNEE"/>
    <property type="match status" value="1"/>
</dbReference>
<evidence type="ECO:0000256" key="9">
    <source>
        <dbReference type="SAM" id="Phobius"/>
    </source>
</evidence>
<keyword evidence="7 9" id="KW-0472">Membrane</keyword>
<keyword evidence="3" id="KW-1003">Cell membrane</keyword>
<comment type="caution">
    <text evidence="10">The sequence shown here is derived from an EMBL/GenBank/DDBJ whole genome shotgun (WGS) entry which is preliminary data.</text>
</comment>
<feature type="transmembrane region" description="Helical" evidence="9">
    <location>
        <begin position="199"/>
        <end position="217"/>
    </location>
</feature>
<dbReference type="Proteomes" id="UP001501844">
    <property type="component" value="Unassembled WGS sequence"/>
</dbReference>
<sequence length="291" mass="33081">MLITNKIPFGLLLSKIKFELVAIIAYSSAVGILDHHSYLEETIVPLTIPTLLGTSLSLLLAFRINQSYDRWWEARIIWGAIVNDSRSLIRQVKTFVSDPQDETAISFARRQAAWCHALGESLRRLPHSAKVKEYSSDFEHQSNIPNALLLKHSEEVRQLYQTGWINPFQQIQIDSTITRLVESMGKCERIKNTIFPGNYSTLLHFLILIFVTLLPLGLTDYSILMEVALTTLFAGIFFLIEKTAIFMQDPFENMPTDTPMTTLANNIEVNLMQMVSCPPPTLTPPTSYYQL</sequence>
<reference evidence="11" key="1">
    <citation type="journal article" date="2019" name="Int. J. Syst. Evol. Microbiol.">
        <title>The Global Catalogue of Microorganisms (GCM) 10K type strain sequencing project: providing services to taxonomists for standard genome sequencing and annotation.</title>
        <authorList>
            <consortium name="The Broad Institute Genomics Platform"/>
            <consortium name="The Broad Institute Genome Sequencing Center for Infectious Disease"/>
            <person name="Wu L."/>
            <person name="Ma J."/>
        </authorList>
    </citation>
    <scope>NUCLEOTIDE SEQUENCE [LARGE SCALE GENOMIC DNA]</scope>
    <source>
        <strain evidence="11">JCM 17917</strain>
    </source>
</reference>